<evidence type="ECO:0008006" key="3">
    <source>
        <dbReference type="Google" id="ProtNLM"/>
    </source>
</evidence>
<evidence type="ECO:0000313" key="2">
    <source>
        <dbReference type="Proteomes" id="UP000178936"/>
    </source>
</evidence>
<dbReference type="AlphaFoldDB" id="A0A1G2Q4F7"/>
<evidence type="ECO:0000313" key="1">
    <source>
        <dbReference type="EMBL" id="OHA55470.1"/>
    </source>
</evidence>
<dbReference type="EMBL" id="MHTB01000013">
    <property type="protein sequence ID" value="OHA55470.1"/>
    <property type="molecule type" value="Genomic_DNA"/>
</dbReference>
<protein>
    <recommendedName>
        <fullName evidence="3">Antitoxin VbhA domain-containing protein</fullName>
    </recommendedName>
</protein>
<gene>
    <name evidence="1" type="ORF">A2226_02685</name>
</gene>
<organism evidence="1 2">
    <name type="scientific">Candidatus Veblenbacteria bacterium RIFOXYA2_FULL_43_9</name>
    <dbReference type="NCBI Taxonomy" id="1802425"/>
    <lineage>
        <taxon>Bacteria</taxon>
        <taxon>Candidatus Vebleniibacteriota</taxon>
    </lineage>
</organism>
<sequence>MSETNELTDPRLQIEEIRGRIYSMGANDSEMSEINNIVHDFETNKISAEEAVKKSNEILERKQDYH</sequence>
<dbReference type="Proteomes" id="UP000178936">
    <property type="component" value="Unassembled WGS sequence"/>
</dbReference>
<accession>A0A1G2Q4F7</accession>
<name>A0A1G2Q4F7_9BACT</name>
<reference evidence="1 2" key="1">
    <citation type="journal article" date="2016" name="Nat. Commun.">
        <title>Thousands of microbial genomes shed light on interconnected biogeochemical processes in an aquifer system.</title>
        <authorList>
            <person name="Anantharaman K."/>
            <person name="Brown C.T."/>
            <person name="Hug L.A."/>
            <person name="Sharon I."/>
            <person name="Castelle C.J."/>
            <person name="Probst A.J."/>
            <person name="Thomas B.C."/>
            <person name="Singh A."/>
            <person name="Wilkins M.J."/>
            <person name="Karaoz U."/>
            <person name="Brodie E.L."/>
            <person name="Williams K.H."/>
            <person name="Hubbard S.S."/>
            <person name="Banfield J.F."/>
        </authorList>
    </citation>
    <scope>NUCLEOTIDE SEQUENCE [LARGE SCALE GENOMIC DNA]</scope>
</reference>
<proteinExistence type="predicted"/>
<comment type="caution">
    <text evidence="1">The sequence shown here is derived from an EMBL/GenBank/DDBJ whole genome shotgun (WGS) entry which is preliminary data.</text>
</comment>